<dbReference type="Pfam" id="PF00360">
    <property type="entry name" value="PHY"/>
    <property type="match status" value="1"/>
</dbReference>
<proteinExistence type="inferred from homology"/>
<dbReference type="Gene3D" id="1.10.287.130">
    <property type="match status" value="1"/>
</dbReference>
<dbReference type="Pfam" id="PF01590">
    <property type="entry name" value="GAF"/>
    <property type="match status" value="1"/>
</dbReference>
<dbReference type="InterPro" id="IPR003661">
    <property type="entry name" value="HisK_dim/P_dom"/>
</dbReference>
<evidence type="ECO:0000256" key="1">
    <source>
        <dbReference type="ARBA" id="ARBA00000085"/>
    </source>
</evidence>
<dbReference type="CDD" id="cd00130">
    <property type="entry name" value="PAS"/>
    <property type="match status" value="1"/>
</dbReference>
<keyword evidence="9" id="KW-0157">Chromophore</keyword>
<dbReference type="InterPro" id="IPR043150">
    <property type="entry name" value="Phytochrome_PHY_sf"/>
</dbReference>
<evidence type="ECO:0000259" key="15">
    <source>
        <dbReference type="PROSITE" id="PS50112"/>
    </source>
</evidence>
<feature type="domain" description="Histidine kinase" evidence="14">
    <location>
        <begin position="544"/>
        <end position="763"/>
    </location>
</feature>
<dbReference type="Gene3D" id="3.30.565.10">
    <property type="entry name" value="Histidine kinase-like ATPase, C-terminal domain"/>
    <property type="match status" value="1"/>
</dbReference>
<accession>A0ABX1LYQ4</accession>
<reference evidence="16 17" key="1">
    <citation type="submission" date="2020-03" db="EMBL/GenBank/DDBJ databases">
        <title>Draft Genome Sequence of 2-Methylisoborneol Producing Pseudanabaena yagii Strain GIHE-NHR1 Isolated from North Han River in South Korea.</title>
        <authorList>
            <person name="Jeong J."/>
        </authorList>
    </citation>
    <scope>NUCLEOTIDE SEQUENCE [LARGE SCALE GENOMIC DNA]</scope>
    <source>
        <strain evidence="16 17">GIHE-NHR1</strain>
    </source>
</reference>
<dbReference type="EC" id="2.7.13.3" evidence="3"/>
<comment type="catalytic activity">
    <reaction evidence="1">
        <text>ATP + protein L-histidine = ADP + protein N-phospho-L-histidine.</text>
        <dbReference type="EC" id="2.7.13.3"/>
    </reaction>
</comment>
<dbReference type="InterPro" id="IPR036890">
    <property type="entry name" value="HATPase_C_sf"/>
</dbReference>
<dbReference type="PROSITE" id="PS50046">
    <property type="entry name" value="PHYTOCHROME_2"/>
    <property type="match status" value="1"/>
</dbReference>
<dbReference type="PANTHER" id="PTHR42878">
    <property type="entry name" value="TWO-COMPONENT HISTIDINE KINASE"/>
    <property type="match status" value="1"/>
</dbReference>
<evidence type="ECO:0000256" key="10">
    <source>
        <dbReference type="ARBA" id="ARBA00023012"/>
    </source>
</evidence>
<dbReference type="PROSITE" id="PS50109">
    <property type="entry name" value="HIS_KIN"/>
    <property type="match status" value="1"/>
</dbReference>
<dbReference type="CDD" id="cd00082">
    <property type="entry name" value="HisKA"/>
    <property type="match status" value="1"/>
</dbReference>
<keyword evidence="17" id="KW-1185">Reference proteome</keyword>
<dbReference type="InterPro" id="IPR005467">
    <property type="entry name" value="His_kinase_dom"/>
</dbReference>
<dbReference type="InterPro" id="IPR036097">
    <property type="entry name" value="HisK_dim/P_sf"/>
</dbReference>
<dbReference type="SMART" id="SM00388">
    <property type="entry name" value="HisKA"/>
    <property type="match status" value="1"/>
</dbReference>
<evidence type="ECO:0000313" key="16">
    <source>
        <dbReference type="EMBL" id="NMF59007.1"/>
    </source>
</evidence>
<dbReference type="Pfam" id="PF00512">
    <property type="entry name" value="HisKA"/>
    <property type="match status" value="1"/>
</dbReference>
<gene>
    <name evidence="16" type="ORF">HC246_13530</name>
</gene>
<keyword evidence="10" id="KW-0902">Two-component regulatory system</keyword>
<feature type="domain" description="PAS" evidence="15">
    <location>
        <begin position="45"/>
        <end position="92"/>
    </location>
</feature>
<dbReference type="InterPro" id="IPR003594">
    <property type="entry name" value="HATPase_dom"/>
</dbReference>
<dbReference type="SMART" id="SM00065">
    <property type="entry name" value="GAF"/>
    <property type="match status" value="1"/>
</dbReference>
<dbReference type="InterPro" id="IPR013515">
    <property type="entry name" value="Phytochrome_cen-reg"/>
</dbReference>
<dbReference type="Pfam" id="PF02518">
    <property type="entry name" value="HATPase_c"/>
    <property type="match status" value="1"/>
</dbReference>
<feature type="domain" description="Phytochrome chromophore attachment site" evidence="13">
    <location>
        <begin position="157"/>
        <end position="317"/>
    </location>
</feature>
<dbReference type="InterPro" id="IPR029016">
    <property type="entry name" value="GAF-like_dom_sf"/>
</dbReference>
<dbReference type="Proteomes" id="UP000738376">
    <property type="component" value="Unassembled WGS sequence"/>
</dbReference>
<evidence type="ECO:0000256" key="6">
    <source>
        <dbReference type="ARBA" id="ARBA00022606"/>
    </source>
</evidence>
<keyword evidence="8" id="KW-0418">Kinase</keyword>
<evidence type="ECO:0000256" key="11">
    <source>
        <dbReference type="ARBA" id="ARBA00023136"/>
    </source>
</evidence>
<dbReference type="InterPro" id="IPR000014">
    <property type="entry name" value="PAS"/>
</dbReference>
<comment type="similarity">
    <text evidence="2">In the N-terminal section; belongs to the phytochrome family.</text>
</comment>
<evidence type="ECO:0000256" key="3">
    <source>
        <dbReference type="ARBA" id="ARBA00012438"/>
    </source>
</evidence>
<dbReference type="InterPro" id="IPR035965">
    <property type="entry name" value="PAS-like_dom_sf"/>
</dbReference>
<organism evidence="16 17">
    <name type="scientific">Pseudanabaena yagii GIHE-NHR1</name>
    <dbReference type="NCBI Taxonomy" id="2722753"/>
    <lineage>
        <taxon>Bacteria</taxon>
        <taxon>Bacillati</taxon>
        <taxon>Cyanobacteriota</taxon>
        <taxon>Cyanophyceae</taxon>
        <taxon>Pseudanabaenales</taxon>
        <taxon>Pseudanabaenaceae</taxon>
        <taxon>Pseudanabaena</taxon>
        <taxon>Pseudanabaena yagii</taxon>
    </lineage>
</organism>
<dbReference type="Gene3D" id="3.30.450.40">
    <property type="match status" value="1"/>
</dbReference>
<dbReference type="SMART" id="SM00387">
    <property type="entry name" value="HATPase_c"/>
    <property type="match status" value="1"/>
</dbReference>
<name>A0ABX1LYQ4_9CYAN</name>
<evidence type="ECO:0000256" key="9">
    <source>
        <dbReference type="ARBA" id="ARBA00022991"/>
    </source>
</evidence>
<dbReference type="Gene3D" id="3.30.450.20">
    <property type="entry name" value="PAS domain"/>
    <property type="match status" value="1"/>
</dbReference>
<dbReference type="PANTHER" id="PTHR42878:SF15">
    <property type="entry name" value="BACTERIOPHYTOCHROME"/>
    <property type="match status" value="1"/>
</dbReference>
<dbReference type="SUPFAM" id="SSF47384">
    <property type="entry name" value="Homodimeric domain of signal transducing histidine kinase"/>
    <property type="match status" value="1"/>
</dbReference>
<dbReference type="EMBL" id="JAAVJL010000001">
    <property type="protein sequence ID" value="NMF59007.1"/>
    <property type="molecule type" value="Genomic_DNA"/>
</dbReference>
<dbReference type="RefSeq" id="WP_169363837.1">
    <property type="nucleotide sequence ID" value="NZ_JAAVJL010000001.1"/>
</dbReference>
<dbReference type="InterPro" id="IPR016132">
    <property type="entry name" value="Phyto_chromo_attachment"/>
</dbReference>
<evidence type="ECO:0000313" key="17">
    <source>
        <dbReference type="Proteomes" id="UP000738376"/>
    </source>
</evidence>
<evidence type="ECO:0000256" key="8">
    <source>
        <dbReference type="ARBA" id="ARBA00022777"/>
    </source>
</evidence>
<dbReference type="InterPro" id="IPR013654">
    <property type="entry name" value="PAS_2"/>
</dbReference>
<dbReference type="InterPro" id="IPR004358">
    <property type="entry name" value="Sig_transdc_His_kin-like_C"/>
</dbReference>
<dbReference type="Pfam" id="PF08446">
    <property type="entry name" value="PAS_2"/>
    <property type="match status" value="1"/>
</dbReference>
<evidence type="ECO:0000259" key="14">
    <source>
        <dbReference type="PROSITE" id="PS50109"/>
    </source>
</evidence>
<dbReference type="PROSITE" id="PS50112">
    <property type="entry name" value="PAS"/>
    <property type="match status" value="1"/>
</dbReference>
<protein>
    <recommendedName>
        <fullName evidence="3">histidine kinase</fullName>
        <ecNumber evidence="3">2.7.13.3</ecNumber>
    </recommendedName>
</protein>
<dbReference type="SUPFAM" id="SSF55874">
    <property type="entry name" value="ATPase domain of HSP90 chaperone/DNA topoisomerase II/histidine kinase"/>
    <property type="match status" value="1"/>
</dbReference>
<keyword evidence="4" id="KW-0600">Photoreceptor protein</keyword>
<keyword evidence="5" id="KW-0597">Phosphoprotein</keyword>
<dbReference type="InterPro" id="IPR050351">
    <property type="entry name" value="BphY/WalK/GraS-like"/>
</dbReference>
<evidence type="ECO:0000256" key="4">
    <source>
        <dbReference type="ARBA" id="ARBA00022543"/>
    </source>
</evidence>
<keyword evidence="11" id="KW-0472">Membrane</keyword>
<dbReference type="InterPro" id="IPR003018">
    <property type="entry name" value="GAF"/>
</dbReference>
<evidence type="ECO:0000256" key="5">
    <source>
        <dbReference type="ARBA" id="ARBA00022553"/>
    </source>
</evidence>
<sequence>MQIVNLPINNEEAVNLTNCDREPIHVPSSIQPHGVLLVLSEPDIKIMQVSENTFDLLGLTPAELLDRRLDEFISSEHIEAISSCLDRSFEHINPIPLKFYTPDDDSTPLSFNGIVHRAITGELVLELEPTVSIIKNDFFQFYHQIKNTLTKMQTALNLTELCNLIVQEIQAITGFDRVMIYRFNENGDGTVIAEAKQDEQEAFLGMHFPDTDIPKQAKHLYTLNWLRLIPDINYQAIGLATHQEEDSEPLPKLDMSYCSLRSVSPIHIEYLKNMEVAASMSVSLIQNQELWGLISCHHSTPKFIPYEIRTICEFLGQLMSTEIANKEANENLDYKLYLKTLQGQFVERLARTDDFVSELIADPEALLKLTGAAGVAVCQSNVDITLIGQTPTLEQIKTLLPWLLEHYNQDIFVTDSLSRLYPLAEEYTAIASGVLAMAISKIQHRYIIWFRPEMLQTVNWAGNPDKPKRLEEDGTITIFPRQSFELWQETVNGKSSPWLDCEIAGALELRQAIVDIVLRQAEDLANINLELERSNSELDSFAYIASHDLKEPLRGIHNYATFLLEDYSDMLQGDGAEKLNTLVRLTKRMESLIDSLLKFSRLGRQELQMYPIALDQLLKTVTELFAINPQWTNCQIRVPQSLPTVLGDRVLLEEVFINLISNAFKYNEQADKWVEVGWLESNSQDPNFVTIYIRDNGIGIREKHLDSVFRIFKRLHAPSKYGGGTGAGLTIVKKIIERHGGKIQVQSVYGQGSVFSFTLPIESNTSVIPEIATDITSNPHP</sequence>
<comment type="caution">
    <text evidence="16">The sequence shown here is derived from an EMBL/GenBank/DDBJ whole genome shotgun (WGS) entry which is preliminary data.</text>
</comment>
<dbReference type="Gene3D" id="3.30.450.270">
    <property type="match status" value="1"/>
</dbReference>
<dbReference type="SUPFAM" id="SSF55785">
    <property type="entry name" value="PYP-like sensor domain (PAS domain)"/>
    <property type="match status" value="1"/>
</dbReference>
<keyword evidence="6" id="KW-0716">Sensory transduction</keyword>
<evidence type="ECO:0000256" key="12">
    <source>
        <dbReference type="ARBA" id="ARBA00023170"/>
    </source>
</evidence>
<dbReference type="PRINTS" id="PR00344">
    <property type="entry name" value="BCTRLSENSOR"/>
</dbReference>
<keyword evidence="7" id="KW-0808">Transferase</keyword>
<evidence type="ECO:0000259" key="13">
    <source>
        <dbReference type="PROSITE" id="PS50046"/>
    </source>
</evidence>
<keyword evidence="12" id="KW-0675">Receptor</keyword>
<dbReference type="SUPFAM" id="SSF55781">
    <property type="entry name" value="GAF domain-like"/>
    <property type="match status" value="2"/>
</dbReference>
<evidence type="ECO:0000256" key="2">
    <source>
        <dbReference type="ARBA" id="ARBA00006402"/>
    </source>
</evidence>
<evidence type="ECO:0000256" key="7">
    <source>
        <dbReference type="ARBA" id="ARBA00022679"/>
    </source>
</evidence>